<comment type="caution">
    <text evidence="2">The sequence shown here is derived from an EMBL/GenBank/DDBJ whole genome shotgun (WGS) entry which is preliminary data.</text>
</comment>
<reference evidence="2 3" key="1">
    <citation type="submission" date="2020-08" db="EMBL/GenBank/DDBJ databases">
        <title>Sequencing the genomes of 1000 actinobacteria strains.</title>
        <authorList>
            <person name="Klenk H.-P."/>
        </authorList>
    </citation>
    <scope>NUCLEOTIDE SEQUENCE [LARGE SCALE GENOMIC DNA]</scope>
    <source>
        <strain evidence="2 3">DSM 44598</strain>
    </source>
</reference>
<feature type="compositionally biased region" description="Low complexity" evidence="1">
    <location>
        <begin position="41"/>
        <end position="53"/>
    </location>
</feature>
<organism evidence="2 3">
    <name type="scientific">Nocardiopsis metallicus</name>
    <dbReference type="NCBI Taxonomy" id="179819"/>
    <lineage>
        <taxon>Bacteria</taxon>
        <taxon>Bacillati</taxon>
        <taxon>Actinomycetota</taxon>
        <taxon>Actinomycetes</taxon>
        <taxon>Streptosporangiales</taxon>
        <taxon>Nocardiopsidaceae</taxon>
        <taxon>Nocardiopsis</taxon>
    </lineage>
</organism>
<evidence type="ECO:0000313" key="2">
    <source>
        <dbReference type="EMBL" id="MBB5492331.1"/>
    </source>
</evidence>
<name>A0A840WH49_9ACTN</name>
<evidence type="ECO:0000256" key="1">
    <source>
        <dbReference type="SAM" id="MobiDB-lite"/>
    </source>
</evidence>
<protein>
    <submittedName>
        <fullName evidence="2">Uncharacterized protein</fullName>
    </submittedName>
</protein>
<feature type="region of interest" description="Disordered" evidence="1">
    <location>
        <begin position="28"/>
        <end position="64"/>
    </location>
</feature>
<proteinExistence type="predicted"/>
<accession>A0A840WH49</accession>
<evidence type="ECO:0000313" key="3">
    <source>
        <dbReference type="Proteomes" id="UP000579647"/>
    </source>
</evidence>
<dbReference type="EMBL" id="JACHDO010000001">
    <property type="protein sequence ID" value="MBB5492331.1"/>
    <property type="molecule type" value="Genomic_DNA"/>
</dbReference>
<gene>
    <name evidence="2" type="ORF">HNR07_003468</name>
</gene>
<dbReference type="AlphaFoldDB" id="A0A840WH49"/>
<dbReference type="Proteomes" id="UP000579647">
    <property type="component" value="Unassembled WGS sequence"/>
</dbReference>
<sequence>MADLLLLLTGAGFIALCAVYVRMCQRLLGPDPDDPHPDPAGPAGTSASASGRAGRADAEKTVTS</sequence>
<dbReference type="RefSeq" id="WP_184365817.1">
    <property type="nucleotide sequence ID" value="NZ_BAAAKM010000003.1"/>
</dbReference>
<feature type="compositionally biased region" description="Basic and acidic residues" evidence="1">
    <location>
        <begin position="54"/>
        <end position="64"/>
    </location>
</feature>
<keyword evidence="3" id="KW-1185">Reference proteome</keyword>